<dbReference type="Proteomes" id="UP000095283">
    <property type="component" value="Unplaced"/>
</dbReference>
<keyword evidence="1" id="KW-0472">Membrane</keyword>
<feature type="transmembrane region" description="Helical" evidence="1">
    <location>
        <begin position="134"/>
        <end position="150"/>
    </location>
</feature>
<evidence type="ECO:0000313" key="3">
    <source>
        <dbReference type="WBParaSite" id="Hba_01347"/>
    </source>
</evidence>
<dbReference type="AlphaFoldDB" id="A0A1I7W9L0"/>
<evidence type="ECO:0000256" key="1">
    <source>
        <dbReference type="SAM" id="Phobius"/>
    </source>
</evidence>
<feature type="transmembrane region" description="Helical" evidence="1">
    <location>
        <begin position="104"/>
        <end position="122"/>
    </location>
</feature>
<feature type="transmembrane region" description="Helical" evidence="1">
    <location>
        <begin position="170"/>
        <end position="203"/>
    </location>
</feature>
<reference evidence="3" key="1">
    <citation type="submission" date="2016-11" db="UniProtKB">
        <authorList>
            <consortium name="WormBaseParasite"/>
        </authorList>
    </citation>
    <scope>IDENTIFICATION</scope>
</reference>
<keyword evidence="1" id="KW-1133">Transmembrane helix</keyword>
<dbReference type="PANTHER" id="PTHR31154:SF4">
    <property type="entry name" value="MEMBRANE TRANSPORTER PROTEIN"/>
    <property type="match status" value="1"/>
</dbReference>
<proteinExistence type="predicted"/>
<sequence length="224" mass="24844">MSITAGSCQRVSNKDFVVVYCRSLRLAAFVQDEVANASDNGSRSYRCWYILNWYHLKSFNNNFFIGMTSEGGGAVAFPFMTLGLHIEPTVARDFSLMMQSVEQAVVFGTLGSIPGLICGFKYLDPQLTAPQKKMLFVSIWASFAIALFILNSQKKRKTYKTIPEFRIWKAAVLSTTGFVGGIFTAFAGSGVDICIFSVITLLFRVTEKTATPTTVVLMGEYKRP</sequence>
<name>A0A1I7W9L0_HETBA</name>
<evidence type="ECO:0000313" key="2">
    <source>
        <dbReference type="Proteomes" id="UP000095283"/>
    </source>
</evidence>
<organism evidence="2 3">
    <name type="scientific">Heterorhabditis bacteriophora</name>
    <name type="common">Entomopathogenic nematode worm</name>
    <dbReference type="NCBI Taxonomy" id="37862"/>
    <lineage>
        <taxon>Eukaryota</taxon>
        <taxon>Metazoa</taxon>
        <taxon>Ecdysozoa</taxon>
        <taxon>Nematoda</taxon>
        <taxon>Chromadorea</taxon>
        <taxon>Rhabditida</taxon>
        <taxon>Rhabditina</taxon>
        <taxon>Rhabditomorpha</taxon>
        <taxon>Strongyloidea</taxon>
        <taxon>Heterorhabditidae</taxon>
        <taxon>Heterorhabditis</taxon>
    </lineage>
</organism>
<keyword evidence="1" id="KW-0812">Transmembrane</keyword>
<feature type="transmembrane region" description="Helical" evidence="1">
    <location>
        <begin position="63"/>
        <end position="84"/>
    </location>
</feature>
<accession>A0A1I7W9L0</accession>
<dbReference type="PANTHER" id="PTHR31154">
    <property type="entry name" value="MEMBRANE TRANSPORTER PROTEIN"/>
    <property type="match status" value="1"/>
</dbReference>
<keyword evidence="2" id="KW-1185">Reference proteome</keyword>
<dbReference type="WBParaSite" id="Hba_01347">
    <property type="protein sequence ID" value="Hba_01347"/>
    <property type="gene ID" value="Hba_01347"/>
</dbReference>
<protein>
    <submittedName>
        <fullName evidence="3">Membrane transporter protein</fullName>
    </submittedName>
</protein>